<sequence>MTTKENVPLQAADLIESMRSTALNYLLPEPIRRWQDEKFQGQWFTDLGSGPFDTLAELEDWCTHKIDVCAMVKQLPDGASRFEFKDEVLTRQDLALRNLILDTDMKIWVFDLGCAGVYTNDFEQAALWRQAESEEFSEMVLKEAFRPTSYHNQTAWSYNNIGFQPVVIFEM</sequence>
<gene>
    <name evidence="1" type="ORF">FBEOM_11924</name>
</gene>
<dbReference type="Proteomes" id="UP000730481">
    <property type="component" value="Unassembled WGS sequence"/>
</dbReference>
<evidence type="ECO:0000313" key="2">
    <source>
        <dbReference type="Proteomes" id="UP000730481"/>
    </source>
</evidence>
<keyword evidence="1" id="KW-0808">Transferase</keyword>
<reference evidence="1" key="2">
    <citation type="submission" date="2020-02" db="EMBL/GenBank/DDBJ databases">
        <title>Identification and distribution of gene clusters putatively required for synthesis of sphingolipid metabolism inhibitors in phylogenetically diverse species of the filamentous fungus Fusarium.</title>
        <authorList>
            <person name="Kim H.-S."/>
            <person name="Busman M."/>
            <person name="Brown D.W."/>
            <person name="Divon H."/>
            <person name="Uhlig S."/>
            <person name="Proctor R.H."/>
        </authorList>
    </citation>
    <scope>NUCLEOTIDE SEQUENCE</scope>
    <source>
        <strain evidence="1">NRRL 25174</strain>
    </source>
</reference>
<dbReference type="OrthoDB" id="4177236at2759"/>
<keyword evidence="1" id="KW-0418">Kinase</keyword>
<dbReference type="EMBL" id="PVQB02000715">
    <property type="protein sequence ID" value="KAF4334228.1"/>
    <property type="molecule type" value="Genomic_DNA"/>
</dbReference>
<dbReference type="GO" id="GO:0016301">
    <property type="term" value="F:kinase activity"/>
    <property type="evidence" value="ECO:0007669"/>
    <property type="project" value="UniProtKB-KW"/>
</dbReference>
<keyword evidence="2" id="KW-1185">Reference proteome</keyword>
<reference evidence="1" key="1">
    <citation type="journal article" date="2017" name="Mycologia">
        <title>Fusarium algeriense, sp. nov., a novel toxigenic crown rot pathogen of durum wheat from Algeria is nested in the Fusarium burgessii species complex.</title>
        <authorList>
            <person name="Laraba I."/>
            <person name="Keddad A."/>
            <person name="Boureghda H."/>
            <person name="Abdallah N."/>
            <person name="Vaughan M.M."/>
            <person name="Proctor R.H."/>
            <person name="Busman M."/>
            <person name="O'Donnell K."/>
        </authorList>
    </citation>
    <scope>NUCLEOTIDE SEQUENCE</scope>
    <source>
        <strain evidence="1">NRRL 25174</strain>
    </source>
</reference>
<dbReference type="AlphaFoldDB" id="A0A9P5DTW8"/>
<name>A0A9P5DTW8_9HYPO</name>
<organism evidence="1 2">
    <name type="scientific">Fusarium beomiforme</name>
    <dbReference type="NCBI Taxonomy" id="44412"/>
    <lineage>
        <taxon>Eukaryota</taxon>
        <taxon>Fungi</taxon>
        <taxon>Dikarya</taxon>
        <taxon>Ascomycota</taxon>
        <taxon>Pezizomycotina</taxon>
        <taxon>Sordariomycetes</taxon>
        <taxon>Hypocreomycetidae</taxon>
        <taxon>Hypocreales</taxon>
        <taxon>Nectriaceae</taxon>
        <taxon>Fusarium</taxon>
        <taxon>Fusarium burgessii species complex</taxon>
    </lineage>
</organism>
<proteinExistence type="predicted"/>
<evidence type="ECO:0000313" key="1">
    <source>
        <dbReference type="EMBL" id="KAF4334228.1"/>
    </source>
</evidence>
<protein>
    <submittedName>
        <fullName evidence="1">Kinase-like domain protein</fullName>
    </submittedName>
</protein>
<comment type="caution">
    <text evidence="1">The sequence shown here is derived from an EMBL/GenBank/DDBJ whole genome shotgun (WGS) entry which is preliminary data.</text>
</comment>
<accession>A0A9P5DTW8</accession>